<reference evidence="15" key="1">
    <citation type="submission" date="2016-06" db="EMBL/GenBank/DDBJ databases">
        <title>Parallel loss of symbiosis genes in relatives of nitrogen-fixing non-legume Parasponia.</title>
        <authorList>
            <person name="Van Velzen R."/>
            <person name="Holmer R."/>
            <person name="Bu F."/>
            <person name="Rutten L."/>
            <person name="Van Zeijl A."/>
            <person name="Liu W."/>
            <person name="Santuari L."/>
            <person name="Cao Q."/>
            <person name="Sharma T."/>
            <person name="Shen D."/>
            <person name="Roswanjaya Y."/>
            <person name="Wardhani T."/>
            <person name="Kalhor M.S."/>
            <person name="Jansen J."/>
            <person name="Van den Hoogen J."/>
            <person name="Gungor B."/>
            <person name="Hartog M."/>
            <person name="Hontelez J."/>
            <person name="Verver J."/>
            <person name="Yang W.-C."/>
            <person name="Schijlen E."/>
            <person name="Repin R."/>
            <person name="Schilthuizen M."/>
            <person name="Schranz E."/>
            <person name="Heidstra R."/>
            <person name="Miyata K."/>
            <person name="Fedorova E."/>
            <person name="Kohlen W."/>
            <person name="Bisseling T."/>
            <person name="Smit S."/>
            <person name="Geurts R."/>
        </authorList>
    </citation>
    <scope>NUCLEOTIDE SEQUENCE [LARGE SCALE GENOMIC DNA]</scope>
    <source>
        <strain evidence="15">cv. WU1-14</strain>
    </source>
</reference>
<keyword evidence="5 11" id="KW-0472">Membrane</keyword>
<evidence type="ECO:0000256" key="4">
    <source>
        <dbReference type="ARBA" id="ARBA00022729"/>
    </source>
</evidence>
<keyword evidence="8" id="KW-0449">Lipoprotein</keyword>
<evidence type="ECO:0000256" key="10">
    <source>
        <dbReference type="SAM" id="MobiDB-lite"/>
    </source>
</evidence>
<comment type="similarity">
    <text evidence="9">Belongs to the early nodulin-like (ENODL) family.</text>
</comment>
<dbReference type="PANTHER" id="PTHR33021:SF556">
    <property type="entry name" value="EARLY NODULIN-LIKE PROTEIN 1"/>
    <property type="match status" value="1"/>
</dbReference>
<dbReference type="OrthoDB" id="2015640at2759"/>
<sequence length="213" mass="23012">MGSQRYFGFLVIFFIEFLSVTQAYKFFVGRKDGWVLNPSENFNHWAERNRFQVNDTLFFKYKEGSDSVLVVNRDDYDTCNATNPKLSLTDGSSVFTFDRSGPFYFISGKNCQKGQKLVVVVLAVRDKKRQPTSPPPAAPPPASVATLPPITAPTSSPAAQSPGVESPESRVDPSELDGPAPAPNDNSGNWAGFGGSFGSVLCAGLGVSMVLGM</sequence>
<keyword evidence="11" id="KW-1133">Transmembrane helix</keyword>
<evidence type="ECO:0000256" key="9">
    <source>
        <dbReference type="ARBA" id="ARBA00035011"/>
    </source>
</evidence>
<dbReference type="Gene3D" id="2.60.40.420">
    <property type="entry name" value="Cupredoxins - blue copper proteins"/>
    <property type="match status" value="1"/>
</dbReference>
<keyword evidence="3" id="KW-0336">GPI-anchor</keyword>
<comment type="caution">
    <text evidence="14">The sequence shown here is derived from an EMBL/GenBank/DDBJ whole genome shotgun (WGS) entry which is preliminary data.</text>
</comment>
<evidence type="ECO:0000313" key="14">
    <source>
        <dbReference type="EMBL" id="PON49696.1"/>
    </source>
</evidence>
<dbReference type="AlphaFoldDB" id="A0A2P5BLM9"/>
<evidence type="ECO:0000256" key="11">
    <source>
        <dbReference type="SAM" id="Phobius"/>
    </source>
</evidence>
<evidence type="ECO:0000256" key="2">
    <source>
        <dbReference type="ARBA" id="ARBA00022475"/>
    </source>
</evidence>
<feature type="compositionally biased region" description="Pro residues" evidence="10">
    <location>
        <begin position="132"/>
        <end position="142"/>
    </location>
</feature>
<dbReference type="Proteomes" id="UP000237105">
    <property type="component" value="Unassembled WGS sequence"/>
</dbReference>
<dbReference type="Pfam" id="PF02298">
    <property type="entry name" value="Cu_bind_like"/>
    <property type="match status" value="1"/>
</dbReference>
<gene>
    <name evidence="14" type="ORF">PanWU01x14_228600</name>
</gene>
<dbReference type="PANTHER" id="PTHR33021">
    <property type="entry name" value="BLUE COPPER PROTEIN"/>
    <property type="match status" value="1"/>
</dbReference>
<evidence type="ECO:0000256" key="7">
    <source>
        <dbReference type="ARBA" id="ARBA00023180"/>
    </source>
</evidence>
<feature type="signal peptide" evidence="12">
    <location>
        <begin position="1"/>
        <end position="23"/>
    </location>
</feature>
<evidence type="ECO:0000256" key="5">
    <source>
        <dbReference type="ARBA" id="ARBA00023136"/>
    </source>
</evidence>
<evidence type="ECO:0000256" key="1">
    <source>
        <dbReference type="ARBA" id="ARBA00004609"/>
    </source>
</evidence>
<dbReference type="InterPro" id="IPR039391">
    <property type="entry name" value="Phytocyanin-like"/>
</dbReference>
<keyword evidence="6" id="KW-1015">Disulfide bond</keyword>
<protein>
    <submittedName>
        <fullName evidence="14">Cupredoxin</fullName>
    </submittedName>
</protein>
<organism evidence="14 15">
    <name type="scientific">Parasponia andersonii</name>
    <name type="common">Sponia andersonii</name>
    <dbReference type="NCBI Taxonomy" id="3476"/>
    <lineage>
        <taxon>Eukaryota</taxon>
        <taxon>Viridiplantae</taxon>
        <taxon>Streptophyta</taxon>
        <taxon>Embryophyta</taxon>
        <taxon>Tracheophyta</taxon>
        <taxon>Spermatophyta</taxon>
        <taxon>Magnoliopsida</taxon>
        <taxon>eudicotyledons</taxon>
        <taxon>Gunneridae</taxon>
        <taxon>Pentapetalae</taxon>
        <taxon>rosids</taxon>
        <taxon>fabids</taxon>
        <taxon>Rosales</taxon>
        <taxon>Cannabaceae</taxon>
        <taxon>Parasponia</taxon>
    </lineage>
</organism>
<dbReference type="InterPro" id="IPR003245">
    <property type="entry name" value="Phytocyanin_dom"/>
</dbReference>
<comment type="subcellular location">
    <subcellularLocation>
        <location evidence="1">Cell membrane</location>
        <topology evidence="1">Lipid-anchor</topology>
        <topology evidence="1">GPI-anchor</topology>
    </subcellularLocation>
</comment>
<feature type="transmembrane region" description="Helical" evidence="11">
    <location>
        <begin position="190"/>
        <end position="211"/>
    </location>
</feature>
<evidence type="ECO:0000313" key="15">
    <source>
        <dbReference type="Proteomes" id="UP000237105"/>
    </source>
</evidence>
<evidence type="ECO:0000256" key="12">
    <source>
        <dbReference type="SAM" id="SignalP"/>
    </source>
</evidence>
<feature type="region of interest" description="Disordered" evidence="10">
    <location>
        <begin position="129"/>
        <end position="187"/>
    </location>
</feature>
<evidence type="ECO:0000259" key="13">
    <source>
        <dbReference type="PROSITE" id="PS51485"/>
    </source>
</evidence>
<dbReference type="GO" id="GO:0005886">
    <property type="term" value="C:plasma membrane"/>
    <property type="evidence" value="ECO:0007669"/>
    <property type="project" value="UniProtKB-SubCell"/>
</dbReference>
<accession>A0A2P5BLM9</accession>
<name>A0A2P5BLM9_PARAD</name>
<evidence type="ECO:0000256" key="8">
    <source>
        <dbReference type="ARBA" id="ARBA00023288"/>
    </source>
</evidence>
<dbReference type="InterPro" id="IPR008972">
    <property type="entry name" value="Cupredoxin"/>
</dbReference>
<dbReference type="PROSITE" id="PS51485">
    <property type="entry name" value="PHYTOCYANIN"/>
    <property type="match status" value="1"/>
</dbReference>
<dbReference type="EMBL" id="JXTB01000256">
    <property type="protein sequence ID" value="PON49696.1"/>
    <property type="molecule type" value="Genomic_DNA"/>
</dbReference>
<dbReference type="InterPro" id="IPR041846">
    <property type="entry name" value="ENL_dom"/>
</dbReference>
<keyword evidence="4 12" id="KW-0732">Signal</keyword>
<keyword evidence="7" id="KW-0325">Glycoprotein</keyword>
<dbReference type="FunFam" id="2.60.40.420:FF:000010">
    <property type="entry name" value="Early nodulin-like protein 1"/>
    <property type="match status" value="1"/>
</dbReference>
<evidence type="ECO:0000256" key="6">
    <source>
        <dbReference type="ARBA" id="ARBA00023157"/>
    </source>
</evidence>
<proteinExistence type="inferred from homology"/>
<feature type="compositionally biased region" description="Low complexity" evidence="10">
    <location>
        <begin position="143"/>
        <end position="162"/>
    </location>
</feature>
<dbReference type="SUPFAM" id="SSF49503">
    <property type="entry name" value="Cupredoxins"/>
    <property type="match status" value="1"/>
</dbReference>
<evidence type="ECO:0000256" key="3">
    <source>
        <dbReference type="ARBA" id="ARBA00022622"/>
    </source>
</evidence>
<dbReference type="GO" id="GO:0098552">
    <property type="term" value="C:side of membrane"/>
    <property type="evidence" value="ECO:0007669"/>
    <property type="project" value="UniProtKB-KW"/>
</dbReference>
<dbReference type="CDD" id="cd11019">
    <property type="entry name" value="OsENODL1_like"/>
    <property type="match status" value="1"/>
</dbReference>
<feature type="domain" description="Phytocyanin" evidence="13">
    <location>
        <begin position="24"/>
        <end position="123"/>
    </location>
</feature>
<dbReference type="STRING" id="3476.A0A2P5BLM9"/>
<keyword evidence="11" id="KW-0812">Transmembrane</keyword>
<keyword evidence="15" id="KW-1185">Reference proteome</keyword>
<keyword evidence="2" id="KW-1003">Cell membrane</keyword>
<dbReference type="GO" id="GO:0009055">
    <property type="term" value="F:electron transfer activity"/>
    <property type="evidence" value="ECO:0007669"/>
    <property type="project" value="InterPro"/>
</dbReference>
<feature type="chain" id="PRO_5015149467" evidence="12">
    <location>
        <begin position="24"/>
        <end position="213"/>
    </location>
</feature>